<dbReference type="InterPro" id="IPR005702">
    <property type="entry name" value="Wzc-like_C"/>
</dbReference>
<evidence type="ECO:0000313" key="14">
    <source>
        <dbReference type="Proteomes" id="UP000249177"/>
    </source>
</evidence>
<gene>
    <name evidence="13" type="ORF">DOS84_15430</name>
</gene>
<keyword evidence="4" id="KW-0808">Transferase</keyword>
<keyword evidence="6" id="KW-0418">Kinase</keyword>
<dbReference type="InterPro" id="IPR032807">
    <property type="entry name" value="GNVR"/>
</dbReference>
<keyword evidence="8" id="KW-0829">Tyrosine-protein kinase</keyword>
<evidence type="ECO:0000256" key="8">
    <source>
        <dbReference type="ARBA" id="ARBA00023137"/>
    </source>
</evidence>
<evidence type="ECO:0000256" key="4">
    <source>
        <dbReference type="ARBA" id="ARBA00022679"/>
    </source>
</evidence>
<dbReference type="RefSeq" id="WP_111411012.1">
    <property type="nucleotide sequence ID" value="NZ_QKXH01000010.1"/>
</dbReference>
<dbReference type="EC" id="2.7.10.2" evidence="3"/>
<evidence type="ECO:0000259" key="12">
    <source>
        <dbReference type="Pfam" id="PF13807"/>
    </source>
</evidence>
<accession>A0A2W7UGM6</accession>
<keyword evidence="13" id="KW-0813">Transport</keyword>
<dbReference type="Gene3D" id="3.40.50.300">
    <property type="entry name" value="P-loop containing nucleotide triphosphate hydrolases"/>
    <property type="match status" value="1"/>
</dbReference>
<keyword evidence="10" id="KW-0472">Membrane</keyword>
<evidence type="ECO:0000256" key="10">
    <source>
        <dbReference type="SAM" id="Phobius"/>
    </source>
</evidence>
<organism evidence="13 14">
    <name type="scientific">Flavobacterium aquariorum</name>
    <dbReference type="NCBI Taxonomy" id="2217670"/>
    <lineage>
        <taxon>Bacteria</taxon>
        <taxon>Pseudomonadati</taxon>
        <taxon>Bacteroidota</taxon>
        <taxon>Flavobacteriia</taxon>
        <taxon>Flavobacteriales</taxon>
        <taxon>Flavobacteriaceae</taxon>
        <taxon>Flavobacterium</taxon>
    </lineage>
</organism>
<dbReference type="OrthoDB" id="9794577at2"/>
<sequence length="816" mass="91814">MLDIKDFSVFENQPSFDFKGFLIKILSYWKWFLLSVVVALMIAYQVNIRKEKIYGIETLISVKEETNPLFTSSTNLVFNWGGASDQMQTISTTLQSRSHNELVVDKLQFYIDYLVQGEYNLVDAYGAVPFHFDIDEKQGQVAGNLIGIKFITENEYEIRIPFERTSVSLIHYSDNSYSNTSVVEGEFVKKYKVGQKVSLPFLNWTLQINDNPGLYKGNEYFVRFNDFDGTVANYRNINVKTDDKGSSIITLGMQGTNKARMVDYLNSTVNMLIKRQLDSKNQFATNTINFIDSTLVAMESQLKQTGDELKSFRKDKNIYDVEEGGAAKFSDKILNFDVEKDAVKRKIAYYNSLRSYLRNSVDYSKLPAPSVAGIEDPNIAVNVSKLIALSTQRSEMAYAVKSEKIFRDFDNQMEAVKNVLLENITTAKTSLDYDLAMVESKMNEAESKIKRLPDDQQELIKIKRKYDLNDNIYSTFLQKRSEADIVKAANLSDIHFIDSAKDIGGGLIGPKTGVNYILALFIGFLLPLLVIVVIFFINNTIQNPDDISKLTSIPLIGIVGVNTDNNDLAVFEKPKSALSESFRAIRSSLQFLYKKSNVAGAKTLMITSSVSGEGKTFCSINIATVFALSGKKTVIVGLDLRKPKLFEEFNLSNTSGVVNYLIKQKSLDEIVNHTSVPFLDVIFSGPIPPNPSELIMSDGMKELIEELKTKYDYIILDTPPVGLVADSLELAQYCDVTLYMVRQNFTKKEMITLLNNRVNRGELHNTSIILNGFENKAKYGGGYGYGYGYGSGNYSSGYHEGEKKKSIIDRIGRKKS</sequence>
<feature type="domain" description="Tyrosine-protein kinase G-rich" evidence="12">
    <location>
        <begin position="455"/>
        <end position="531"/>
    </location>
</feature>
<evidence type="ECO:0000256" key="5">
    <source>
        <dbReference type="ARBA" id="ARBA00022741"/>
    </source>
</evidence>
<keyword evidence="10" id="KW-1133">Transmembrane helix</keyword>
<keyword evidence="5" id="KW-0547">Nucleotide-binding</keyword>
<dbReference type="Proteomes" id="UP000249177">
    <property type="component" value="Unassembled WGS sequence"/>
</dbReference>
<keyword evidence="10" id="KW-0812">Transmembrane</keyword>
<evidence type="ECO:0000256" key="6">
    <source>
        <dbReference type="ARBA" id="ARBA00022777"/>
    </source>
</evidence>
<comment type="catalytic activity">
    <reaction evidence="9">
        <text>L-tyrosyl-[protein] + ATP = O-phospho-L-tyrosyl-[protein] + ADP + H(+)</text>
        <dbReference type="Rhea" id="RHEA:10596"/>
        <dbReference type="Rhea" id="RHEA-COMP:10136"/>
        <dbReference type="Rhea" id="RHEA-COMP:20101"/>
        <dbReference type="ChEBI" id="CHEBI:15378"/>
        <dbReference type="ChEBI" id="CHEBI:30616"/>
        <dbReference type="ChEBI" id="CHEBI:46858"/>
        <dbReference type="ChEBI" id="CHEBI:61978"/>
        <dbReference type="ChEBI" id="CHEBI:456216"/>
        <dbReference type="EC" id="2.7.10.2"/>
    </reaction>
</comment>
<proteinExistence type="inferred from homology"/>
<dbReference type="GO" id="GO:0042802">
    <property type="term" value="F:identical protein binding"/>
    <property type="evidence" value="ECO:0007669"/>
    <property type="project" value="UniProtKB-ARBA"/>
</dbReference>
<dbReference type="InterPro" id="IPR050445">
    <property type="entry name" value="Bact_polysacc_biosynth/exp"/>
</dbReference>
<comment type="caution">
    <text evidence="13">The sequence shown here is derived from an EMBL/GenBank/DDBJ whole genome shotgun (WGS) entry which is preliminary data.</text>
</comment>
<feature type="transmembrane region" description="Helical" evidence="10">
    <location>
        <begin position="28"/>
        <end position="46"/>
    </location>
</feature>
<dbReference type="PANTHER" id="PTHR32309:SF13">
    <property type="entry name" value="FERRIC ENTEROBACTIN TRANSPORT PROTEIN FEPE"/>
    <property type="match status" value="1"/>
</dbReference>
<dbReference type="EMBL" id="QKXH01000010">
    <property type="protein sequence ID" value="PZX92505.1"/>
    <property type="molecule type" value="Genomic_DNA"/>
</dbReference>
<keyword evidence="7" id="KW-0067">ATP-binding</keyword>
<dbReference type="Pfam" id="PF13807">
    <property type="entry name" value="GNVR"/>
    <property type="match status" value="1"/>
</dbReference>
<comment type="similarity">
    <text evidence="1">Belongs to the CpsD/CapB family.</text>
</comment>
<evidence type="ECO:0000313" key="13">
    <source>
        <dbReference type="EMBL" id="PZX92505.1"/>
    </source>
</evidence>
<dbReference type="GO" id="GO:0005886">
    <property type="term" value="C:plasma membrane"/>
    <property type="evidence" value="ECO:0007669"/>
    <property type="project" value="TreeGrafter"/>
</dbReference>
<dbReference type="InterPro" id="IPR025669">
    <property type="entry name" value="AAA_dom"/>
</dbReference>
<dbReference type="SUPFAM" id="SSF52540">
    <property type="entry name" value="P-loop containing nucleoside triphosphate hydrolases"/>
    <property type="match status" value="1"/>
</dbReference>
<dbReference type="CDD" id="cd05387">
    <property type="entry name" value="BY-kinase"/>
    <property type="match status" value="1"/>
</dbReference>
<dbReference type="Pfam" id="PF13614">
    <property type="entry name" value="AAA_31"/>
    <property type="match status" value="1"/>
</dbReference>
<dbReference type="GO" id="GO:0004715">
    <property type="term" value="F:non-membrane spanning protein tyrosine kinase activity"/>
    <property type="evidence" value="ECO:0007669"/>
    <property type="project" value="UniProtKB-EC"/>
</dbReference>
<dbReference type="AlphaFoldDB" id="A0A2W7UGM6"/>
<name>A0A2W7UGM6_9FLAO</name>
<evidence type="ECO:0000259" key="11">
    <source>
        <dbReference type="Pfam" id="PF13614"/>
    </source>
</evidence>
<comment type="similarity">
    <text evidence="2">Belongs to the etk/wzc family.</text>
</comment>
<feature type="transmembrane region" description="Helical" evidence="10">
    <location>
        <begin position="516"/>
        <end position="537"/>
    </location>
</feature>
<protein>
    <recommendedName>
        <fullName evidence="3">non-specific protein-tyrosine kinase</fullName>
        <ecNumber evidence="3">2.7.10.2</ecNumber>
    </recommendedName>
</protein>
<dbReference type="PANTHER" id="PTHR32309">
    <property type="entry name" value="TYROSINE-PROTEIN KINASE"/>
    <property type="match status" value="1"/>
</dbReference>
<keyword evidence="14" id="KW-1185">Reference proteome</keyword>
<reference evidence="13 14" key="1">
    <citation type="submission" date="2018-06" db="EMBL/GenBank/DDBJ databases">
        <title>Flavobacterium sp IMCC34762, genome.</title>
        <authorList>
            <person name="Joung Y."/>
            <person name="Cho J."/>
            <person name="Song J."/>
        </authorList>
    </citation>
    <scope>NUCLEOTIDE SEQUENCE [LARGE SCALE GENOMIC DNA]</scope>
    <source>
        <strain evidence="13 14">IMCC34762</strain>
    </source>
</reference>
<dbReference type="InterPro" id="IPR027417">
    <property type="entry name" value="P-loop_NTPase"/>
</dbReference>
<evidence type="ECO:0000256" key="3">
    <source>
        <dbReference type="ARBA" id="ARBA00011903"/>
    </source>
</evidence>
<dbReference type="NCBIfam" id="TIGR01007">
    <property type="entry name" value="eps_fam"/>
    <property type="match status" value="1"/>
</dbReference>
<evidence type="ECO:0000256" key="1">
    <source>
        <dbReference type="ARBA" id="ARBA00007316"/>
    </source>
</evidence>
<keyword evidence="13" id="KW-0762">Sugar transport</keyword>
<feature type="domain" description="AAA" evidence="11">
    <location>
        <begin position="602"/>
        <end position="721"/>
    </location>
</feature>
<dbReference type="FunFam" id="3.40.50.300:FF:000527">
    <property type="entry name" value="Tyrosine-protein kinase etk"/>
    <property type="match status" value="1"/>
</dbReference>
<dbReference type="GO" id="GO:0005524">
    <property type="term" value="F:ATP binding"/>
    <property type="evidence" value="ECO:0007669"/>
    <property type="project" value="UniProtKB-KW"/>
</dbReference>
<evidence type="ECO:0000256" key="9">
    <source>
        <dbReference type="ARBA" id="ARBA00051245"/>
    </source>
</evidence>
<evidence type="ECO:0000256" key="7">
    <source>
        <dbReference type="ARBA" id="ARBA00022840"/>
    </source>
</evidence>
<evidence type="ECO:0000256" key="2">
    <source>
        <dbReference type="ARBA" id="ARBA00008883"/>
    </source>
</evidence>